<reference evidence="2 3" key="1">
    <citation type="submission" date="2019-09" db="EMBL/GenBank/DDBJ databases">
        <title>A chromosome-level genome assembly of the Chinese tupelo Nyssa sinensis.</title>
        <authorList>
            <person name="Yang X."/>
            <person name="Kang M."/>
            <person name="Yang Y."/>
            <person name="Xiong H."/>
            <person name="Wang M."/>
            <person name="Zhang Z."/>
            <person name="Wang Z."/>
            <person name="Wu H."/>
            <person name="Ma T."/>
            <person name="Liu J."/>
            <person name="Xi Z."/>
        </authorList>
    </citation>
    <scope>NUCLEOTIDE SEQUENCE [LARGE SCALE GENOMIC DNA]</scope>
    <source>
        <strain evidence="2">J267</strain>
        <tissue evidence="2">Leaf</tissue>
    </source>
</reference>
<gene>
    <name evidence="2" type="ORF">F0562_012320</name>
</gene>
<dbReference type="AlphaFoldDB" id="A0A5J4ZTJ0"/>
<name>A0A5J4ZTJ0_9ASTE</name>
<evidence type="ECO:0000256" key="1">
    <source>
        <dbReference type="SAM" id="MobiDB-lite"/>
    </source>
</evidence>
<sequence length="133" mass="14412">MESARPKEVVMYPATSELTPSEVLGSGVNSSKVDLDGHDGSVSTSNDGFLMQNALSKNSRPPTSIGPKTIIPSKIDSIMSSRVGVGSPSIKTSSFMPASSRKNPVKHHVKAFWSSYMDSALYLSNWWMSPYLE</sequence>
<organism evidence="2 3">
    <name type="scientific">Nyssa sinensis</name>
    <dbReference type="NCBI Taxonomy" id="561372"/>
    <lineage>
        <taxon>Eukaryota</taxon>
        <taxon>Viridiplantae</taxon>
        <taxon>Streptophyta</taxon>
        <taxon>Embryophyta</taxon>
        <taxon>Tracheophyta</taxon>
        <taxon>Spermatophyta</taxon>
        <taxon>Magnoliopsida</taxon>
        <taxon>eudicotyledons</taxon>
        <taxon>Gunneridae</taxon>
        <taxon>Pentapetalae</taxon>
        <taxon>asterids</taxon>
        <taxon>Cornales</taxon>
        <taxon>Nyssaceae</taxon>
        <taxon>Nyssa</taxon>
    </lineage>
</organism>
<dbReference type="EMBL" id="CM018048">
    <property type="protein sequence ID" value="KAA8521690.1"/>
    <property type="molecule type" value="Genomic_DNA"/>
</dbReference>
<proteinExistence type="predicted"/>
<keyword evidence="3" id="KW-1185">Reference proteome</keyword>
<dbReference type="Proteomes" id="UP000325577">
    <property type="component" value="Linkage Group LG5"/>
</dbReference>
<protein>
    <submittedName>
        <fullName evidence="2">Uncharacterized protein</fullName>
    </submittedName>
</protein>
<accession>A0A5J4ZTJ0</accession>
<feature type="region of interest" description="Disordered" evidence="1">
    <location>
        <begin position="20"/>
        <end position="41"/>
    </location>
</feature>
<evidence type="ECO:0000313" key="3">
    <source>
        <dbReference type="Proteomes" id="UP000325577"/>
    </source>
</evidence>
<evidence type="ECO:0000313" key="2">
    <source>
        <dbReference type="EMBL" id="KAA8521690.1"/>
    </source>
</evidence>